<accession>A0A1H4M2S0</accession>
<comment type="activity regulation">
    <text evidence="3">The C-terminus inhibits activity; it has to move for the enzyme to be active. Activated by lipid-binding, which occurs via the C-terminus.</text>
</comment>
<feature type="binding site" evidence="3">
    <location>
        <position position="297"/>
    </location>
    <ligand>
        <name>FAD</name>
        <dbReference type="ChEBI" id="CHEBI:57692"/>
    </ligand>
</feature>
<feature type="domain" description="Thiamine pyrophosphate enzyme TPP-binding" evidence="6">
    <location>
        <begin position="385"/>
        <end position="530"/>
    </location>
</feature>
<name>A0A1H4M2S0_9BACT</name>
<feature type="binding site" evidence="3">
    <location>
        <position position="439"/>
    </location>
    <ligand>
        <name>Mg(2+)</name>
        <dbReference type="ChEBI" id="CHEBI:18420"/>
    </ligand>
</feature>
<evidence type="ECO:0000259" key="7">
    <source>
        <dbReference type="Pfam" id="PF02776"/>
    </source>
</evidence>
<keyword evidence="3" id="KW-0446">Lipid-binding</keyword>
<dbReference type="InterPro" id="IPR047212">
    <property type="entry name" value="TPP_POXB-like"/>
</dbReference>
<dbReference type="InterPro" id="IPR047211">
    <property type="entry name" value="POXB-like"/>
</dbReference>
<dbReference type="GO" id="GO:0050660">
    <property type="term" value="F:flavin adenine dinucleotide binding"/>
    <property type="evidence" value="ECO:0007669"/>
    <property type="project" value="UniProtKB-UniRule"/>
</dbReference>
<feature type="domain" description="Thiamine pyrophosphate enzyme N-terminal TPP-binding" evidence="7">
    <location>
        <begin position="9"/>
        <end position="120"/>
    </location>
</feature>
<gene>
    <name evidence="3" type="primary">poxB</name>
    <name evidence="8" type="ORF">SAMN05443244_1794</name>
</gene>
<sequence>MWKKEPLAKVADVFVETLLKAGVKRVYGVAGDSLNGFTDAIRSHDGIEWQMVRHEEVAAFAAGGESQISGQLTVCAGSCGPGNLHLINGLHDCHRSRVPVLAIAAQIPSAEMGTNYFQETHPEQIFLSCSDFCEVISTPEQVPRVLAIAMRTAIAKRCVAVVVIPGDILTKLASSPAIDLGIAGPAGSVLPPASALASAAKLLNESKKITILAGAGCADARTEVLALAEVLQAPMITALRGKEYLEYDNPYFVGLNGLIGMPSAYRAMQDCDTLLMLGTDFPYSQFYPEGIKVIQIDLRGEQLGRRTRIDVGLIGDVKHTLWALTPLLTKHKSSHLKDAVKHFQKVRKELDERAVGEPGKSPIHPQYLTKCISDLAAEDAVFLCDVGTPTTWSARYLKMNGKRRLIGSFNHGTMANAMPQSIGVQSAERDRQVVTLSGDGGISMLLGDLLTLRQLDLPVKVIVFNNGALGFVEQEMKAAGVETYATEFKPTNFATIASGAGIRAWRVETPEQVIPALREAFAHPGPAVIDAVVARQELSLPPTITLAQAAGFNLYMLKAMLHGDGHEVLDMAKTNLWR</sequence>
<dbReference type="GO" id="GO:0005886">
    <property type="term" value="C:plasma membrane"/>
    <property type="evidence" value="ECO:0007669"/>
    <property type="project" value="UniProtKB-SubCell"/>
</dbReference>
<dbReference type="GO" id="GO:0048039">
    <property type="term" value="F:ubiquinone binding"/>
    <property type="evidence" value="ECO:0007669"/>
    <property type="project" value="UniProtKB-UniRule"/>
</dbReference>
<dbReference type="PANTHER" id="PTHR42981">
    <property type="entry name" value="PYRUVATE DEHYDROGENASE [UBIQUINONE]"/>
    <property type="match status" value="1"/>
</dbReference>
<dbReference type="Gene3D" id="3.40.50.970">
    <property type="match status" value="2"/>
</dbReference>
<dbReference type="GO" id="GO:0008289">
    <property type="term" value="F:lipid binding"/>
    <property type="evidence" value="ECO:0007669"/>
    <property type="project" value="UniProtKB-UniRule"/>
</dbReference>
<dbReference type="InterPro" id="IPR029035">
    <property type="entry name" value="DHS-like_NAD/FAD-binding_dom"/>
</dbReference>
<feature type="binding site" evidence="3">
    <location>
        <begin position="466"/>
        <end position="472"/>
    </location>
    <ligand>
        <name>thiamine diphosphate</name>
        <dbReference type="ChEBI" id="CHEBI:58937"/>
    </ligand>
</feature>
<feature type="binding site" evidence="3">
    <location>
        <begin position="439"/>
        <end position="441"/>
    </location>
    <ligand>
        <name>thiamine diphosphate</name>
        <dbReference type="ChEBI" id="CHEBI:58937"/>
    </ligand>
</feature>
<dbReference type="InterPro" id="IPR011766">
    <property type="entry name" value="TPP_enzyme_TPP-bd"/>
</dbReference>
<dbReference type="GO" id="GO:0052737">
    <property type="term" value="F:pyruvate dehydrogenase (quinone) activity"/>
    <property type="evidence" value="ECO:0007669"/>
    <property type="project" value="UniProtKB-UniRule"/>
</dbReference>
<dbReference type="CDD" id="cd02014">
    <property type="entry name" value="TPP_POX"/>
    <property type="match status" value="1"/>
</dbReference>
<dbReference type="CDD" id="cd07039">
    <property type="entry name" value="TPP_PYR_POX"/>
    <property type="match status" value="1"/>
</dbReference>
<comment type="subcellular location">
    <subcellularLocation>
        <location evidence="3">Cell membrane</location>
        <topology evidence="3">Peripheral membrane protein</topology>
        <orientation evidence="3">Cytoplasmic side</orientation>
    </subcellularLocation>
</comment>
<organism evidence="8 9">
    <name type="scientific">Terriglobus roseus</name>
    <dbReference type="NCBI Taxonomy" id="392734"/>
    <lineage>
        <taxon>Bacteria</taxon>
        <taxon>Pseudomonadati</taxon>
        <taxon>Acidobacteriota</taxon>
        <taxon>Terriglobia</taxon>
        <taxon>Terriglobales</taxon>
        <taxon>Acidobacteriaceae</taxon>
        <taxon>Terriglobus</taxon>
    </lineage>
</organism>
<feature type="binding site" evidence="3">
    <location>
        <begin position="279"/>
        <end position="283"/>
    </location>
    <ligand>
        <name>FAD</name>
        <dbReference type="ChEBI" id="CHEBI:57692"/>
    </ligand>
</feature>
<comment type="caution">
    <text evidence="3">Lacks conserved residue(s) required for the propagation of feature annotation.</text>
</comment>
<dbReference type="InterPro" id="IPR029061">
    <property type="entry name" value="THDP-binding"/>
</dbReference>
<dbReference type="HAMAP" id="MF_00850">
    <property type="entry name" value="POX"/>
    <property type="match status" value="1"/>
</dbReference>
<dbReference type="NCBIfam" id="NF006591">
    <property type="entry name" value="PRK09124.1"/>
    <property type="match status" value="1"/>
</dbReference>
<dbReference type="Proteomes" id="UP000182409">
    <property type="component" value="Unassembled WGS sequence"/>
</dbReference>
<keyword evidence="3" id="KW-0830">Ubiquinone</keyword>
<dbReference type="SUPFAM" id="SSF52518">
    <property type="entry name" value="Thiamin diphosphate-binding fold (THDP-binding)"/>
    <property type="match status" value="2"/>
</dbReference>
<keyword evidence="3" id="KW-0547">Nucleotide-binding</keyword>
<dbReference type="InterPro" id="IPR012000">
    <property type="entry name" value="Thiamin_PyroP_enz_cen_dom"/>
</dbReference>
<protein>
    <recommendedName>
        <fullName evidence="3">Pyruvate dehydrogenase [ubiquinone]</fullName>
        <ecNumber evidence="3">1.2.5.1</ecNumber>
    </recommendedName>
    <alternativeName>
        <fullName evidence="3">Pyruvate oxidase</fullName>
        <shortName evidence="3">POX</shortName>
    </alternativeName>
    <alternativeName>
        <fullName evidence="3">Pyruvate:ubiquinone-8 oxidoreductase</fullName>
    </alternativeName>
</protein>
<comment type="similarity">
    <text evidence="1 3 4">Belongs to the TPP enzyme family.</text>
</comment>
<comment type="domain">
    <text evidence="3">Has 4 domains; the Pyr domain which binds the pyrimidine moiety of the thiamine pyrophosphate cofactor, the FAD-binding domain, the PP-binding domain which binds the pyrophosphate portion of thiamine pyrophosphate and the C-terminal membrane binding region. The C-terminus is held closely against the rest of the protein and covers the active site; during activation it unfolds from the rest of the protein and forms an amphipathic helix upon membrane binding, exposing the active site.</text>
</comment>
<dbReference type="GO" id="GO:0000287">
    <property type="term" value="F:magnesium ion binding"/>
    <property type="evidence" value="ECO:0007669"/>
    <property type="project" value="UniProtKB-UniRule"/>
</dbReference>
<reference evidence="8 9" key="1">
    <citation type="submission" date="2016-10" db="EMBL/GenBank/DDBJ databases">
        <authorList>
            <person name="de Groot N.N."/>
        </authorList>
    </citation>
    <scope>NUCLEOTIDE SEQUENCE [LARGE SCALE GENOMIC DNA]</scope>
    <source>
        <strain evidence="8 9">AB35.6</strain>
    </source>
</reference>
<feature type="binding site" evidence="3">
    <location>
        <position position="55"/>
    </location>
    <ligand>
        <name>thiamine diphosphate</name>
        <dbReference type="ChEBI" id="CHEBI:58937"/>
    </ligand>
</feature>
<dbReference type="GO" id="GO:0042867">
    <property type="term" value="P:pyruvate catabolic process"/>
    <property type="evidence" value="ECO:0007669"/>
    <property type="project" value="UniProtKB-UniRule"/>
</dbReference>
<keyword evidence="3 8" id="KW-0670">Pyruvate</keyword>
<evidence type="ECO:0000313" key="8">
    <source>
        <dbReference type="EMBL" id="SEB77068.1"/>
    </source>
</evidence>
<comment type="function">
    <text evidence="3">A peripheral cell membrane enzyme that catalyzes the oxidative decarboxylation of pyruvate to form acetate and CO(2). It channels electrons from the cytoplasm to the respiratory chain at the cell membrane via ubiquinone.</text>
</comment>
<comment type="cofactor">
    <cofactor evidence="3">
        <name>Mg(2+)</name>
        <dbReference type="ChEBI" id="CHEBI:18420"/>
    </cofactor>
    <text evidence="3">Binds 1 Mg(2+) ion per subunit.</text>
</comment>
<comment type="cofactor">
    <cofactor evidence="3">
        <name>thiamine diphosphate</name>
        <dbReference type="ChEBI" id="CHEBI:58937"/>
    </cofactor>
    <text evidence="3">Binds 1 thiamine pyrophosphate per subunit.</text>
</comment>
<dbReference type="OrthoDB" id="4494979at2"/>
<dbReference type="AlphaFoldDB" id="A0A1H4M2S0"/>
<keyword evidence="3" id="KW-1003">Cell membrane</keyword>
<comment type="subunit">
    <text evidence="3">Homotetramer.</text>
</comment>
<evidence type="ECO:0000313" key="9">
    <source>
        <dbReference type="Proteomes" id="UP000182409"/>
    </source>
</evidence>
<dbReference type="EC" id="1.2.5.1" evidence="3"/>
<proteinExistence type="inferred from homology"/>
<evidence type="ECO:0000256" key="4">
    <source>
        <dbReference type="RuleBase" id="RU362132"/>
    </source>
</evidence>
<keyword evidence="3" id="KW-0274">FAD</keyword>
<dbReference type="InterPro" id="IPR044261">
    <property type="entry name" value="Pyruvate_dehydrogenase"/>
</dbReference>
<evidence type="ECO:0000259" key="5">
    <source>
        <dbReference type="Pfam" id="PF00205"/>
    </source>
</evidence>
<comment type="cofactor">
    <cofactor evidence="3">
        <name>FAD</name>
        <dbReference type="ChEBI" id="CHEBI:57692"/>
    </cofactor>
    <text evidence="3">Binds 1 FAD per subunit.</text>
</comment>
<feature type="region of interest" description="Membrane-binding domain" evidence="3">
    <location>
        <begin position="537"/>
        <end position="578"/>
    </location>
</feature>
<evidence type="ECO:0000256" key="2">
    <source>
        <dbReference type="ARBA" id="ARBA00023052"/>
    </source>
</evidence>
<keyword evidence="2 3" id="KW-0786">Thiamine pyrophosphate</keyword>
<keyword evidence="3" id="KW-0460">Magnesium</keyword>
<dbReference type="GO" id="GO:0030976">
    <property type="term" value="F:thiamine pyrophosphate binding"/>
    <property type="evidence" value="ECO:0007669"/>
    <property type="project" value="UniProtKB-UniRule"/>
</dbReference>
<dbReference type="RefSeq" id="WP_074653446.1">
    <property type="nucleotide sequence ID" value="NZ_FNSD01000001.1"/>
</dbReference>
<feature type="binding site" evidence="3">
    <location>
        <begin position="412"/>
        <end position="414"/>
    </location>
    <ligand>
        <name>thiamine diphosphate</name>
        <dbReference type="ChEBI" id="CHEBI:58937"/>
    </ligand>
</feature>
<evidence type="ECO:0000256" key="3">
    <source>
        <dbReference type="HAMAP-Rule" id="MF_00850"/>
    </source>
</evidence>
<feature type="site" description="Moves into active site upon enzyme activation, plays a role in electron transfer" evidence="3">
    <location>
        <position position="471"/>
    </location>
</feature>
<keyword evidence="3" id="KW-0285">Flavoprotein</keyword>
<dbReference type="InterPro" id="IPR047210">
    <property type="entry name" value="TPP_PYR_POXB-like"/>
</dbReference>
<dbReference type="InterPro" id="IPR012001">
    <property type="entry name" value="Thiamin_PyroP_enz_TPP-bd_dom"/>
</dbReference>
<dbReference type="Pfam" id="PF02775">
    <property type="entry name" value="TPP_enzyme_C"/>
    <property type="match status" value="1"/>
</dbReference>
<dbReference type="Pfam" id="PF02776">
    <property type="entry name" value="TPP_enzyme_N"/>
    <property type="match status" value="1"/>
</dbReference>
<comment type="catalytic activity">
    <reaction evidence="3">
        <text>a ubiquinone + pyruvate + H2O = a ubiquinol + acetate + CO2</text>
        <dbReference type="Rhea" id="RHEA:27405"/>
        <dbReference type="Rhea" id="RHEA-COMP:9565"/>
        <dbReference type="Rhea" id="RHEA-COMP:9566"/>
        <dbReference type="ChEBI" id="CHEBI:15361"/>
        <dbReference type="ChEBI" id="CHEBI:15377"/>
        <dbReference type="ChEBI" id="CHEBI:16389"/>
        <dbReference type="ChEBI" id="CHEBI:16526"/>
        <dbReference type="ChEBI" id="CHEBI:17976"/>
        <dbReference type="ChEBI" id="CHEBI:30089"/>
        <dbReference type="EC" id="1.2.5.1"/>
    </reaction>
</comment>
<dbReference type="Pfam" id="PF00205">
    <property type="entry name" value="TPP_enzyme_M"/>
    <property type="match status" value="1"/>
</dbReference>
<feature type="binding site" evidence="3">
    <location>
        <position position="466"/>
    </location>
    <ligand>
        <name>Mg(2+)</name>
        <dbReference type="ChEBI" id="CHEBI:18420"/>
    </ligand>
</feature>
<keyword evidence="3" id="KW-0479">Metal-binding</keyword>
<evidence type="ECO:0000256" key="1">
    <source>
        <dbReference type="ARBA" id="ARBA00007812"/>
    </source>
</evidence>
<evidence type="ECO:0000259" key="6">
    <source>
        <dbReference type="Pfam" id="PF02775"/>
    </source>
</evidence>
<dbReference type="Gene3D" id="3.40.50.1220">
    <property type="entry name" value="TPP-binding domain"/>
    <property type="match status" value="1"/>
</dbReference>
<keyword evidence="3" id="KW-0472">Membrane</keyword>
<dbReference type="EMBL" id="FNSD01000001">
    <property type="protein sequence ID" value="SEB77068.1"/>
    <property type="molecule type" value="Genomic_DNA"/>
</dbReference>
<keyword evidence="3" id="KW-0560">Oxidoreductase</keyword>
<dbReference type="SUPFAM" id="SSF52467">
    <property type="entry name" value="DHS-like NAD/FAD-binding domain"/>
    <property type="match status" value="1"/>
</dbReference>
<feature type="domain" description="Thiamine pyrophosphate enzyme central" evidence="5">
    <location>
        <begin position="197"/>
        <end position="324"/>
    </location>
</feature>
<dbReference type="PANTHER" id="PTHR42981:SF2">
    <property type="entry name" value="PYRUVATE DEHYDROGENASE [UBIQUINONE]"/>
    <property type="match status" value="1"/>
</dbReference>